<dbReference type="EMBL" id="BAAFGZ010000003">
    <property type="protein sequence ID" value="GAB0131700.1"/>
    <property type="molecule type" value="Genomic_DNA"/>
</dbReference>
<feature type="compositionally biased region" description="Basic residues" evidence="1">
    <location>
        <begin position="666"/>
        <end position="679"/>
    </location>
</feature>
<feature type="compositionally biased region" description="Low complexity" evidence="1">
    <location>
        <begin position="163"/>
        <end position="172"/>
    </location>
</feature>
<evidence type="ECO:0000313" key="3">
    <source>
        <dbReference type="EMBL" id="GAB0131700.1"/>
    </source>
</evidence>
<feature type="region of interest" description="Disordered" evidence="1">
    <location>
        <begin position="641"/>
        <end position="679"/>
    </location>
</feature>
<keyword evidence="4" id="KW-1185">Reference proteome</keyword>
<dbReference type="SUPFAM" id="SSF81383">
    <property type="entry name" value="F-box domain"/>
    <property type="match status" value="1"/>
</dbReference>
<sequence>MAHASLTGLPDDLLLDIIEYLDTSRDVCRLGRATRRTQRLVEQDGWRAFVKTRFPSFREPGARGVSWSWVADQYTYLDRCWNKRAVQFSLFRTLPPPRQRNRNRNGGAPSGQAIDFHGVVDARYVSGLDQEVVAWGAGEDLQVRWAARGGRSSESKGKEGKDGAASAGAGSWGSILGREGGYSAGTGDVTALKMMERPATGGDDGHGGVRPQVVVGRANGDVEVLSAANDSSFGKPTRSVVKLDARADSSDGRQLSAPVSISPGRLAVSCTEWQPDTDMLAASRSSHLHLYKMAPEEEDAELAELAELEPLSFHDMSADRPANQESLVRDIKFLDRDHVAVALGGSSQPIQYGTVRPTGVVFEPAAHNPDVYARKQGRLPPPLTDVNTIVWAIEPVGHRNSKSLLLSSWQDGTFRLLDARTPSPHDAIYRDNFQPFQAGGPLLVYGTERFVTGNNTAPTVRFFDFRFDKPYFHSAASECSSAQPQPRVCCSSGTTNNLPNPGRSGNHIASESECKPGRPGRCPWHALSRTDCYRQDATLWLGYRGMDRVFSLARASDTSDKFYLGLRGAVAEAQLVLKEDVPSRRETRNPSCPDGWRVSSVSSVTVAETGVGLCTSRVHDGLHGELHSGMPALFHNEDTADEANADDGLADPPQRSRLDTALRQRLPMRRRGSRFGHRQ</sequence>
<dbReference type="InterPro" id="IPR011047">
    <property type="entry name" value="Quinoprotein_ADH-like_sf"/>
</dbReference>
<name>A0ABQ0CE30_9HYPO</name>
<feature type="compositionally biased region" description="Basic and acidic residues" evidence="1">
    <location>
        <begin position="151"/>
        <end position="162"/>
    </location>
</feature>
<evidence type="ECO:0000256" key="1">
    <source>
        <dbReference type="SAM" id="MobiDB-lite"/>
    </source>
</evidence>
<organism evidence="3 4">
    <name type="scientific">Epichloe bromicola</name>
    <dbReference type="NCBI Taxonomy" id="79588"/>
    <lineage>
        <taxon>Eukaryota</taxon>
        <taxon>Fungi</taxon>
        <taxon>Dikarya</taxon>
        <taxon>Ascomycota</taxon>
        <taxon>Pezizomycotina</taxon>
        <taxon>Sordariomycetes</taxon>
        <taxon>Hypocreomycetidae</taxon>
        <taxon>Hypocreales</taxon>
        <taxon>Clavicipitaceae</taxon>
        <taxon>Epichloe</taxon>
    </lineage>
</organism>
<dbReference type="SUPFAM" id="SSF50998">
    <property type="entry name" value="Quinoprotein alcohol dehydrogenase-like"/>
    <property type="match status" value="1"/>
</dbReference>
<reference evidence="4" key="1">
    <citation type="submission" date="2024-06" db="EMBL/GenBank/DDBJ databases">
        <title>Draft Genome Sequences of Epichloe bromicola Strains Isolated from Elymus ciliaris.</title>
        <authorList>
            <consortium name="Epichloe bromicola genome sequencing consortium"/>
            <person name="Miura A."/>
            <person name="Imano S."/>
            <person name="Ashida A."/>
            <person name="Sato I."/>
            <person name="Chiba S."/>
            <person name="Tanaka A."/>
            <person name="Camagna M."/>
            <person name="Takemoto D."/>
        </authorList>
    </citation>
    <scope>NUCLEOTIDE SEQUENCE [LARGE SCALE GENOMIC DNA]</scope>
    <source>
        <strain evidence="4">DP</strain>
    </source>
</reference>
<feature type="domain" description="F-box" evidence="2">
    <location>
        <begin position="3"/>
        <end position="49"/>
    </location>
</feature>
<proteinExistence type="predicted"/>
<protein>
    <recommendedName>
        <fullName evidence="2">F-box domain-containing protein</fullName>
    </recommendedName>
</protein>
<evidence type="ECO:0000313" key="4">
    <source>
        <dbReference type="Proteomes" id="UP001562357"/>
    </source>
</evidence>
<dbReference type="InterPro" id="IPR036047">
    <property type="entry name" value="F-box-like_dom_sf"/>
</dbReference>
<dbReference type="InterPro" id="IPR001810">
    <property type="entry name" value="F-box_dom"/>
</dbReference>
<feature type="region of interest" description="Disordered" evidence="1">
    <location>
        <begin position="148"/>
        <end position="172"/>
    </location>
</feature>
<dbReference type="PROSITE" id="PS50181">
    <property type="entry name" value="FBOX"/>
    <property type="match status" value="1"/>
</dbReference>
<accession>A0ABQ0CE30</accession>
<dbReference type="Proteomes" id="UP001562357">
    <property type="component" value="Unassembled WGS sequence"/>
</dbReference>
<gene>
    <name evidence="3" type="primary">g161</name>
    <name evidence="3" type="ORF">EsDP_00000161</name>
</gene>
<evidence type="ECO:0000259" key="2">
    <source>
        <dbReference type="PROSITE" id="PS50181"/>
    </source>
</evidence>
<comment type="caution">
    <text evidence="3">The sequence shown here is derived from an EMBL/GenBank/DDBJ whole genome shotgun (WGS) entry which is preliminary data.</text>
</comment>